<gene>
    <name evidence="1" type="ORF">Lepil_3072</name>
</gene>
<proteinExistence type="predicted"/>
<accession>H2CEX2</accession>
<protein>
    <submittedName>
        <fullName evidence="1">Uncharacterized protein</fullName>
    </submittedName>
</protein>
<evidence type="ECO:0000313" key="2">
    <source>
        <dbReference type="Proteomes" id="UP000005737"/>
    </source>
</evidence>
<dbReference type="Proteomes" id="UP000005737">
    <property type="component" value="Unassembled WGS sequence"/>
</dbReference>
<dbReference type="HOGENOM" id="CLU_2683375_0_0_12"/>
<organism evidence="1 2">
    <name type="scientific">Leptonema illini DSM 21528</name>
    <dbReference type="NCBI Taxonomy" id="929563"/>
    <lineage>
        <taxon>Bacteria</taxon>
        <taxon>Pseudomonadati</taxon>
        <taxon>Spirochaetota</taxon>
        <taxon>Spirochaetia</taxon>
        <taxon>Leptospirales</taxon>
        <taxon>Leptospiraceae</taxon>
        <taxon>Leptonema</taxon>
    </lineage>
</organism>
<keyword evidence="2" id="KW-1185">Reference proteome</keyword>
<sequence>MRQRLADDVQRRTYLEGRMTDAACIEAQLRRIEERPDSVEAMVTCTTALSEASDCKARLLLLREHESCRSALNL</sequence>
<evidence type="ECO:0000313" key="1">
    <source>
        <dbReference type="EMBL" id="EHQ07736.1"/>
    </source>
</evidence>
<name>H2CEX2_9LEPT</name>
<dbReference type="EMBL" id="JH597773">
    <property type="protein sequence ID" value="EHQ07736.1"/>
    <property type="molecule type" value="Genomic_DNA"/>
</dbReference>
<dbReference type="AlphaFoldDB" id="H2CEX2"/>
<dbReference type="STRING" id="183.GCA_002009735_01056"/>
<reference evidence="1 2" key="1">
    <citation type="submission" date="2011-10" db="EMBL/GenBank/DDBJ databases">
        <title>The Improved High-Quality Draft genome of Leptonema illini DSM 21528.</title>
        <authorList>
            <consortium name="US DOE Joint Genome Institute (JGI-PGF)"/>
            <person name="Lucas S."/>
            <person name="Copeland A."/>
            <person name="Lapidus A."/>
            <person name="Glavina del Rio T."/>
            <person name="Dalin E."/>
            <person name="Tice H."/>
            <person name="Bruce D."/>
            <person name="Goodwin L."/>
            <person name="Pitluck S."/>
            <person name="Peters L."/>
            <person name="Mikhailova N."/>
            <person name="Held B."/>
            <person name="Kyrpides N."/>
            <person name="Mavromatis K."/>
            <person name="Ivanova N."/>
            <person name="Markowitz V."/>
            <person name="Cheng J.-F."/>
            <person name="Hugenholtz P."/>
            <person name="Woyke T."/>
            <person name="Wu D."/>
            <person name="Gronow S."/>
            <person name="Wellnitz S."/>
            <person name="Brambilla E.-M."/>
            <person name="Klenk H.-P."/>
            <person name="Eisen J.A."/>
        </authorList>
    </citation>
    <scope>NUCLEOTIDE SEQUENCE [LARGE SCALE GENOMIC DNA]</scope>
    <source>
        <strain evidence="1 2">DSM 21528</strain>
    </source>
</reference>